<sequence>MHRGSAGRLCPAPPSSPPVRRTPLLLMPPPALELCALARTASRVVLWPADPRSGVLTGTCAGLDEFFNVVLRDATLEVPGSEPSTLPLVLVRADTIAMIHPIPPGESPIHSE</sequence>
<dbReference type="CDD" id="cd00600">
    <property type="entry name" value="Sm_like"/>
    <property type="match status" value="1"/>
</dbReference>
<dbReference type="InterPro" id="IPR001163">
    <property type="entry name" value="Sm_dom_euk/arc"/>
</dbReference>
<protein>
    <submittedName>
        <fullName evidence="3">SnRNP Sm related protein</fullName>
    </submittedName>
</protein>
<evidence type="ECO:0000259" key="2">
    <source>
        <dbReference type="Pfam" id="PF01423"/>
    </source>
</evidence>
<proteinExistence type="predicted"/>
<dbReference type="InterPro" id="IPR010920">
    <property type="entry name" value="LSM_dom_sf"/>
</dbReference>
<organism evidence="3 4">
    <name type="scientific">Giardia duodenalis assemblage B</name>
    <dbReference type="NCBI Taxonomy" id="1394984"/>
    <lineage>
        <taxon>Eukaryota</taxon>
        <taxon>Metamonada</taxon>
        <taxon>Diplomonadida</taxon>
        <taxon>Hexamitidae</taxon>
        <taxon>Giardiinae</taxon>
        <taxon>Giardia</taxon>
    </lineage>
</organism>
<dbReference type="Gene3D" id="2.30.30.100">
    <property type="match status" value="1"/>
</dbReference>
<dbReference type="Proteomes" id="UP000070089">
    <property type="component" value="Unassembled WGS sequence"/>
</dbReference>
<comment type="caution">
    <text evidence="3">The sequence shown here is derived from an EMBL/GenBank/DDBJ whole genome shotgun (WGS) entry which is preliminary data.</text>
</comment>
<accession>A0A132NRA0</accession>
<evidence type="ECO:0000313" key="4">
    <source>
        <dbReference type="Proteomes" id="UP000070089"/>
    </source>
</evidence>
<evidence type="ECO:0000256" key="1">
    <source>
        <dbReference type="SAM" id="MobiDB-lite"/>
    </source>
</evidence>
<dbReference type="OrthoDB" id="2146at2759"/>
<evidence type="ECO:0000313" key="3">
    <source>
        <dbReference type="EMBL" id="KWX12625.1"/>
    </source>
</evidence>
<dbReference type="AlphaFoldDB" id="A0A132NRA0"/>
<dbReference type="Pfam" id="PF01423">
    <property type="entry name" value="LSM"/>
    <property type="match status" value="1"/>
</dbReference>
<dbReference type="SUPFAM" id="SSF50182">
    <property type="entry name" value="Sm-like ribonucleoproteins"/>
    <property type="match status" value="1"/>
</dbReference>
<feature type="domain" description="Sm" evidence="2">
    <location>
        <begin position="56"/>
        <end position="101"/>
    </location>
</feature>
<dbReference type="EMBL" id="JXTI01000108">
    <property type="protein sequence ID" value="KWX12625.1"/>
    <property type="molecule type" value="Genomic_DNA"/>
</dbReference>
<dbReference type="VEuPathDB" id="GiardiaDB:QR46_3421"/>
<reference evidence="3 4" key="1">
    <citation type="journal article" date="2015" name="Mol. Biochem. Parasitol.">
        <title>Identification of polymorphic genes for use in assemblage B genotyping assays through comparative genomics of multiple assemblage B Giardia duodenalis isolates.</title>
        <authorList>
            <person name="Wielinga C."/>
            <person name="Thompson R.C."/>
            <person name="Monis P."/>
            <person name="Ryan U."/>
        </authorList>
    </citation>
    <scope>NUCLEOTIDE SEQUENCE [LARGE SCALE GENOMIC DNA]</scope>
    <source>
        <strain evidence="3 4">BAH15c1</strain>
    </source>
</reference>
<name>A0A132NRA0_GIAIN</name>
<gene>
    <name evidence="3" type="ORF">QR46_3421</name>
</gene>
<feature type="region of interest" description="Disordered" evidence="1">
    <location>
        <begin position="1"/>
        <end position="21"/>
    </location>
</feature>